<dbReference type="InterPro" id="IPR020568">
    <property type="entry name" value="Ribosomal_Su5_D2-typ_SF"/>
</dbReference>
<organism evidence="3">
    <name type="scientific">Amphimedon queenslandica</name>
    <name type="common">Sponge</name>
    <dbReference type="NCBI Taxonomy" id="400682"/>
    <lineage>
        <taxon>Eukaryota</taxon>
        <taxon>Metazoa</taxon>
        <taxon>Porifera</taxon>
        <taxon>Demospongiae</taxon>
        <taxon>Heteroscleromorpha</taxon>
        <taxon>Haplosclerida</taxon>
        <taxon>Niphatidae</taxon>
        <taxon>Amphimedon</taxon>
    </lineage>
</organism>
<dbReference type="PANTHER" id="PTHR43718">
    <property type="entry name" value="LON PROTEASE"/>
    <property type="match status" value="1"/>
</dbReference>
<dbReference type="PANTHER" id="PTHR43718:SF2">
    <property type="entry name" value="LON PROTEASE HOMOLOG, MITOCHONDRIAL"/>
    <property type="match status" value="1"/>
</dbReference>
<keyword evidence="1" id="KW-1133">Transmembrane helix</keyword>
<accession>A0A1X7SLA4</accession>
<dbReference type="InParanoid" id="A0A1X7SLA4"/>
<feature type="domain" description="Lon proteolytic" evidence="2">
    <location>
        <begin position="18"/>
        <end position="53"/>
    </location>
</feature>
<dbReference type="GO" id="GO:0007005">
    <property type="term" value="P:mitochondrion organization"/>
    <property type="evidence" value="ECO:0007669"/>
    <property type="project" value="TreeGrafter"/>
</dbReference>
<dbReference type="InterPro" id="IPR014721">
    <property type="entry name" value="Ribsml_uS5_D2-typ_fold_subgr"/>
</dbReference>
<dbReference type="Pfam" id="PF05362">
    <property type="entry name" value="Lon_C"/>
    <property type="match status" value="1"/>
</dbReference>
<dbReference type="AlphaFoldDB" id="A0A1X7SLA4"/>
<dbReference type="GO" id="GO:0004252">
    <property type="term" value="F:serine-type endopeptidase activity"/>
    <property type="evidence" value="ECO:0007669"/>
    <property type="project" value="InterPro"/>
</dbReference>
<dbReference type="GO" id="GO:0005759">
    <property type="term" value="C:mitochondrial matrix"/>
    <property type="evidence" value="ECO:0007669"/>
    <property type="project" value="TreeGrafter"/>
</dbReference>
<dbReference type="GO" id="GO:0003697">
    <property type="term" value="F:single-stranded DNA binding"/>
    <property type="evidence" value="ECO:0007669"/>
    <property type="project" value="TreeGrafter"/>
</dbReference>
<dbReference type="InterPro" id="IPR027065">
    <property type="entry name" value="Lon_Prtase"/>
</dbReference>
<dbReference type="InterPro" id="IPR008269">
    <property type="entry name" value="Lon_proteolytic"/>
</dbReference>
<keyword evidence="1" id="KW-0472">Membrane</keyword>
<protein>
    <recommendedName>
        <fullName evidence="2">Lon proteolytic domain-containing protein</fullName>
    </recommendedName>
</protein>
<reference evidence="3" key="1">
    <citation type="submission" date="2017-05" db="UniProtKB">
        <authorList>
            <consortium name="EnsemblMetazoa"/>
        </authorList>
    </citation>
    <scope>IDENTIFICATION</scope>
</reference>
<feature type="transmembrane region" description="Helical" evidence="1">
    <location>
        <begin position="39"/>
        <end position="60"/>
    </location>
</feature>
<dbReference type="GO" id="GO:0006515">
    <property type="term" value="P:protein quality control for misfolded or incompletely synthesized proteins"/>
    <property type="evidence" value="ECO:0007669"/>
    <property type="project" value="TreeGrafter"/>
</dbReference>
<evidence type="ECO:0000259" key="2">
    <source>
        <dbReference type="Pfam" id="PF05362"/>
    </source>
</evidence>
<sequence length="64" mass="7078">MTTTGQMGDVMKESTYAFAKKAKMHLHFPEGAIPKNSPLASITIVFALLSLASLWIIQYIRVLP</sequence>
<dbReference type="SUPFAM" id="SSF54211">
    <property type="entry name" value="Ribosomal protein S5 domain 2-like"/>
    <property type="match status" value="1"/>
</dbReference>
<evidence type="ECO:0000313" key="3">
    <source>
        <dbReference type="EnsemblMetazoa" id="Aqu2.1.02911_001"/>
    </source>
</evidence>
<evidence type="ECO:0000256" key="1">
    <source>
        <dbReference type="SAM" id="Phobius"/>
    </source>
</evidence>
<dbReference type="Gene3D" id="3.30.230.10">
    <property type="match status" value="1"/>
</dbReference>
<keyword evidence="1" id="KW-0812">Transmembrane</keyword>
<dbReference type="GO" id="GO:0005524">
    <property type="term" value="F:ATP binding"/>
    <property type="evidence" value="ECO:0007669"/>
    <property type="project" value="InterPro"/>
</dbReference>
<proteinExistence type="predicted"/>
<dbReference type="GO" id="GO:0051131">
    <property type="term" value="P:chaperone-mediated protein complex assembly"/>
    <property type="evidence" value="ECO:0007669"/>
    <property type="project" value="TreeGrafter"/>
</dbReference>
<dbReference type="STRING" id="400682.A0A1X7SLA4"/>
<name>A0A1X7SLA4_AMPQE</name>
<dbReference type="EnsemblMetazoa" id="Aqu2.1.02911_001">
    <property type="protein sequence ID" value="Aqu2.1.02911_001"/>
    <property type="gene ID" value="Aqu2.1.02911"/>
</dbReference>
<dbReference type="GO" id="GO:0004176">
    <property type="term" value="F:ATP-dependent peptidase activity"/>
    <property type="evidence" value="ECO:0007669"/>
    <property type="project" value="InterPro"/>
</dbReference>